<evidence type="ECO:0000313" key="4">
    <source>
        <dbReference type="Proteomes" id="UP000799424"/>
    </source>
</evidence>
<keyword evidence="4" id="KW-1185">Reference proteome</keyword>
<organism evidence="3 4">
    <name type="scientific">Ophiobolus disseminans</name>
    <dbReference type="NCBI Taxonomy" id="1469910"/>
    <lineage>
        <taxon>Eukaryota</taxon>
        <taxon>Fungi</taxon>
        <taxon>Dikarya</taxon>
        <taxon>Ascomycota</taxon>
        <taxon>Pezizomycotina</taxon>
        <taxon>Dothideomycetes</taxon>
        <taxon>Pleosporomycetidae</taxon>
        <taxon>Pleosporales</taxon>
        <taxon>Pleosporineae</taxon>
        <taxon>Phaeosphaeriaceae</taxon>
        <taxon>Ophiobolus</taxon>
    </lineage>
</organism>
<dbReference type="SUPFAM" id="SSF57850">
    <property type="entry name" value="RING/U-box"/>
    <property type="match status" value="1"/>
</dbReference>
<reference evidence="3" key="1">
    <citation type="journal article" date="2020" name="Stud. Mycol.">
        <title>101 Dothideomycetes genomes: a test case for predicting lifestyles and emergence of pathogens.</title>
        <authorList>
            <person name="Haridas S."/>
            <person name="Albert R."/>
            <person name="Binder M."/>
            <person name="Bloem J."/>
            <person name="Labutti K."/>
            <person name="Salamov A."/>
            <person name="Andreopoulos B."/>
            <person name="Baker S."/>
            <person name="Barry K."/>
            <person name="Bills G."/>
            <person name="Bluhm B."/>
            <person name="Cannon C."/>
            <person name="Castanera R."/>
            <person name="Culley D."/>
            <person name="Daum C."/>
            <person name="Ezra D."/>
            <person name="Gonzalez J."/>
            <person name="Henrissat B."/>
            <person name="Kuo A."/>
            <person name="Liang C."/>
            <person name="Lipzen A."/>
            <person name="Lutzoni F."/>
            <person name="Magnuson J."/>
            <person name="Mondo S."/>
            <person name="Nolan M."/>
            <person name="Ohm R."/>
            <person name="Pangilinan J."/>
            <person name="Park H.-J."/>
            <person name="Ramirez L."/>
            <person name="Alfaro M."/>
            <person name="Sun H."/>
            <person name="Tritt A."/>
            <person name="Yoshinaga Y."/>
            <person name="Zwiers L.-H."/>
            <person name="Turgeon B."/>
            <person name="Goodwin S."/>
            <person name="Spatafora J."/>
            <person name="Crous P."/>
            <person name="Grigoriev I."/>
        </authorList>
    </citation>
    <scope>NUCLEOTIDE SEQUENCE</scope>
    <source>
        <strain evidence="3">CBS 113818</strain>
    </source>
</reference>
<keyword evidence="1" id="KW-0863">Zinc-finger</keyword>
<protein>
    <recommendedName>
        <fullName evidence="2">RING-type domain-containing protein</fullName>
    </recommendedName>
</protein>
<gene>
    <name evidence="3" type="ORF">CC86DRAFT_153196</name>
</gene>
<dbReference type="PROSITE" id="PS50089">
    <property type="entry name" value="ZF_RING_2"/>
    <property type="match status" value="1"/>
</dbReference>
<proteinExistence type="predicted"/>
<dbReference type="Proteomes" id="UP000799424">
    <property type="component" value="Unassembled WGS sequence"/>
</dbReference>
<dbReference type="GO" id="GO:0008270">
    <property type="term" value="F:zinc ion binding"/>
    <property type="evidence" value="ECO:0007669"/>
    <property type="project" value="UniProtKB-KW"/>
</dbReference>
<evidence type="ECO:0000313" key="3">
    <source>
        <dbReference type="EMBL" id="KAF2818721.1"/>
    </source>
</evidence>
<accession>A0A6A6ZC76</accession>
<dbReference type="EMBL" id="MU006249">
    <property type="protein sequence ID" value="KAF2818721.1"/>
    <property type="molecule type" value="Genomic_DNA"/>
</dbReference>
<name>A0A6A6ZC76_9PLEO</name>
<feature type="domain" description="RING-type" evidence="2">
    <location>
        <begin position="50"/>
        <end position="107"/>
    </location>
</feature>
<dbReference type="OrthoDB" id="6105938at2759"/>
<dbReference type="Gene3D" id="3.30.40.10">
    <property type="entry name" value="Zinc/RING finger domain, C3HC4 (zinc finger)"/>
    <property type="match status" value="1"/>
</dbReference>
<evidence type="ECO:0000259" key="2">
    <source>
        <dbReference type="PROSITE" id="PS50089"/>
    </source>
</evidence>
<dbReference type="AlphaFoldDB" id="A0A6A6ZC76"/>
<keyword evidence="1" id="KW-0479">Metal-binding</keyword>
<dbReference type="InterPro" id="IPR013083">
    <property type="entry name" value="Znf_RING/FYVE/PHD"/>
</dbReference>
<keyword evidence="1" id="KW-0862">Zinc</keyword>
<sequence>MSNIEMSAETPTKAMEDRCCDKCDTPRSLLQFRKNQMWITSRPEGDDDMCAMCQSPYGSEDLTSLLVDESCTINDFPHCNHTLGSACLNRMFRTAEVDTTITCPLCRTP</sequence>
<dbReference type="InterPro" id="IPR001841">
    <property type="entry name" value="Znf_RING"/>
</dbReference>
<evidence type="ECO:0000256" key="1">
    <source>
        <dbReference type="PROSITE-ProRule" id="PRU00175"/>
    </source>
</evidence>